<gene>
    <name evidence="2" type="ORF">PVAP13_3NG080004</name>
</gene>
<feature type="region of interest" description="Disordered" evidence="1">
    <location>
        <begin position="1"/>
        <end position="120"/>
    </location>
</feature>
<feature type="compositionally biased region" description="Basic and acidic residues" evidence="1">
    <location>
        <begin position="100"/>
        <end position="110"/>
    </location>
</feature>
<sequence length="120" mass="13376">MWIRPWPRAERRRLATERGRAGALGERRRAQWSPPPWAERRRRTTMSSREGDRRAPWSAGSGGDLPVPLRARGREHSVSGTDTPGSVAAAAEGGAKAPHHHEWQGRRVEDAVECQQGGRN</sequence>
<proteinExistence type="predicted"/>
<comment type="caution">
    <text evidence="2">The sequence shown here is derived from an EMBL/GenBank/DDBJ whole genome shotgun (WGS) entry which is preliminary data.</text>
</comment>
<name>A0A8T0UBF6_PANVG</name>
<dbReference type="EMBL" id="CM029042">
    <property type="protein sequence ID" value="KAG2618293.1"/>
    <property type="molecule type" value="Genomic_DNA"/>
</dbReference>
<dbReference type="AlphaFoldDB" id="A0A8T0UBF6"/>
<protein>
    <submittedName>
        <fullName evidence="2">Uncharacterized protein</fullName>
    </submittedName>
</protein>
<evidence type="ECO:0000313" key="2">
    <source>
        <dbReference type="EMBL" id="KAG2618293.1"/>
    </source>
</evidence>
<feature type="compositionally biased region" description="Basic and acidic residues" evidence="1">
    <location>
        <begin position="7"/>
        <end position="29"/>
    </location>
</feature>
<evidence type="ECO:0000256" key="1">
    <source>
        <dbReference type="SAM" id="MobiDB-lite"/>
    </source>
</evidence>
<reference evidence="2" key="1">
    <citation type="submission" date="2020-05" db="EMBL/GenBank/DDBJ databases">
        <title>WGS assembly of Panicum virgatum.</title>
        <authorList>
            <person name="Lovell J.T."/>
            <person name="Jenkins J."/>
            <person name="Shu S."/>
            <person name="Juenger T.E."/>
            <person name="Schmutz J."/>
        </authorList>
    </citation>
    <scope>NUCLEOTIDE SEQUENCE</scope>
    <source>
        <strain evidence="2">AP13</strain>
    </source>
</reference>
<evidence type="ECO:0000313" key="3">
    <source>
        <dbReference type="Proteomes" id="UP000823388"/>
    </source>
</evidence>
<organism evidence="2 3">
    <name type="scientific">Panicum virgatum</name>
    <name type="common">Blackwell switchgrass</name>
    <dbReference type="NCBI Taxonomy" id="38727"/>
    <lineage>
        <taxon>Eukaryota</taxon>
        <taxon>Viridiplantae</taxon>
        <taxon>Streptophyta</taxon>
        <taxon>Embryophyta</taxon>
        <taxon>Tracheophyta</taxon>
        <taxon>Spermatophyta</taxon>
        <taxon>Magnoliopsida</taxon>
        <taxon>Liliopsida</taxon>
        <taxon>Poales</taxon>
        <taxon>Poaceae</taxon>
        <taxon>PACMAD clade</taxon>
        <taxon>Panicoideae</taxon>
        <taxon>Panicodae</taxon>
        <taxon>Paniceae</taxon>
        <taxon>Panicinae</taxon>
        <taxon>Panicum</taxon>
        <taxon>Panicum sect. Hiantes</taxon>
    </lineage>
</organism>
<accession>A0A8T0UBF6</accession>
<keyword evidence="3" id="KW-1185">Reference proteome</keyword>
<dbReference type="Proteomes" id="UP000823388">
    <property type="component" value="Chromosome 3N"/>
</dbReference>